<gene>
    <name evidence="1" type="ORF">A2257_01140</name>
</gene>
<evidence type="ECO:0000313" key="1">
    <source>
        <dbReference type="EMBL" id="OGF20924.1"/>
    </source>
</evidence>
<dbReference type="AlphaFoldDB" id="A0A1F5S2K7"/>
<name>A0A1F5S2K7_9BACT</name>
<reference evidence="1 2" key="1">
    <citation type="journal article" date="2016" name="Nat. Commun.">
        <title>Thousands of microbial genomes shed light on interconnected biogeochemical processes in an aquifer system.</title>
        <authorList>
            <person name="Anantharaman K."/>
            <person name="Brown C.T."/>
            <person name="Hug L.A."/>
            <person name="Sharon I."/>
            <person name="Castelle C.J."/>
            <person name="Probst A.J."/>
            <person name="Thomas B.C."/>
            <person name="Singh A."/>
            <person name="Wilkins M.J."/>
            <person name="Karaoz U."/>
            <person name="Brodie E.L."/>
            <person name="Williams K.H."/>
            <person name="Hubbard S.S."/>
            <person name="Banfield J.F."/>
        </authorList>
    </citation>
    <scope>NUCLEOTIDE SEQUENCE [LARGE SCALE GENOMIC DNA]</scope>
</reference>
<dbReference type="EMBL" id="MFGA01000018">
    <property type="protein sequence ID" value="OGF20924.1"/>
    <property type="molecule type" value="Genomic_DNA"/>
</dbReference>
<dbReference type="Proteomes" id="UP000177407">
    <property type="component" value="Unassembled WGS sequence"/>
</dbReference>
<accession>A0A1F5S2K7</accession>
<evidence type="ECO:0000313" key="2">
    <source>
        <dbReference type="Proteomes" id="UP000177407"/>
    </source>
</evidence>
<protein>
    <submittedName>
        <fullName evidence="1">Uncharacterized protein</fullName>
    </submittedName>
</protein>
<comment type="caution">
    <text evidence="1">The sequence shown here is derived from an EMBL/GenBank/DDBJ whole genome shotgun (WGS) entry which is preliminary data.</text>
</comment>
<organism evidence="1 2">
    <name type="scientific">Candidatus Falkowbacteria bacterium RIFOXYA2_FULL_38_12</name>
    <dbReference type="NCBI Taxonomy" id="1797993"/>
    <lineage>
        <taxon>Bacteria</taxon>
        <taxon>Candidatus Falkowiibacteriota</taxon>
    </lineage>
</organism>
<proteinExistence type="predicted"/>
<sequence>MKKIIFIFKKDKYKTARGGHSRLLNICCRKCESVIAIYQKDGPGNLRRLYIDRIFAPAELTNLQKFSIAKIPILKCKKCGEVLGTPCIYIKEKRKAFRLYQDSVIRRLRKLDE</sequence>